<dbReference type="EMBL" id="FOYQ01000002">
    <property type="protein sequence ID" value="SFR52320.1"/>
    <property type="molecule type" value="Genomic_DNA"/>
</dbReference>
<feature type="chain" id="PRO_5011544567" description="DUF2911 domain-containing protein" evidence="1">
    <location>
        <begin position="21"/>
        <end position="283"/>
    </location>
</feature>
<name>A0A1I6HDA6_9FLAO</name>
<evidence type="ECO:0000313" key="2">
    <source>
        <dbReference type="EMBL" id="SFR52320.1"/>
    </source>
</evidence>
<organism evidence="2 3">
    <name type="scientific">Robiginitalea myxolifaciens</name>
    <dbReference type="NCBI Taxonomy" id="400055"/>
    <lineage>
        <taxon>Bacteria</taxon>
        <taxon>Pseudomonadati</taxon>
        <taxon>Bacteroidota</taxon>
        <taxon>Flavobacteriia</taxon>
        <taxon>Flavobacteriales</taxon>
        <taxon>Flavobacteriaceae</taxon>
        <taxon>Robiginitalea</taxon>
    </lineage>
</organism>
<evidence type="ECO:0008006" key="4">
    <source>
        <dbReference type="Google" id="ProtNLM"/>
    </source>
</evidence>
<accession>A0A1I6HDA6</accession>
<gene>
    <name evidence="2" type="ORF">SAMN04490243_2578</name>
</gene>
<dbReference type="AlphaFoldDB" id="A0A1I6HDA6"/>
<dbReference type="RefSeq" id="WP_092982963.1">
    <property type="nucleotide sequence ID" value="NZ_FOYQ01000002.1"/>
</dbReference>
<evidence type="ECO:0000256" key="1">
    <source>
        <dbReference type="SAM" id="SignalP"/>
    </source>
</evidence>
<keyword evidence="1" id="KW-0732">Signal</keyword>
<sequence length="283" mass="32405">MKVFFGFTFMILLGTVSLKAQHKFPSLSPLGTVTQQVGNTKFSISYERPAVRGRKIFGGLVPWDEVWRTGAGENTTIAFDRDVRINGSQVPAGKYSLFTIPNPDRWTVILNRDTTLYGAYDYDSQKDMIRFEVVPQTTQRYYESMSLDVDVTSNNGIVAISWENTLVAFPVETSTNPEMMAYIDTQLLTGIETIPDQYNDAADHLRMMDLRWDDAYTLTTMALERNGNRGYSRSIQIGLYEDKGMLDKALEIAKIALEEEERQEEKQYWRNDIARLEQLISQQ</sequence>
<evidence type="ECO:0000313" key="3">
    <source>
        <dbReference type="Proteomes" id="UP000199534"/>
    </source>
</evidence>
<dbReference type="Proteomes" id="UP000199534">
    <property type="component" value="Unassembled WGS sequence"/>
</dbReference>
<proteinExistence type="predicted"/>
<dbReference type="OrthoDB" id="187854at2"/>
<reference evidence="2 3" key="1">
    <citation type="submission" date="2016-10" db="EMBL/GenBank/DDBJ databases">
        <authorList>
            <person name="de Groot N.N."/>
        </authorList>
    </citation>
    <scope>NUCLEOTIDE SEQUENCE [LARGE SCALE GENOMIC DNA]</scope>
    <source>
        <strain evidence="2 3">DSM 21019</strain>
    </source>
</reference>
<dbReference type="InterPro" id="IPR021314">
    <property type="entry name" value="DUF2911"/>
</dbReference>
<protein>
    <recommendedName>
        <fullName evidence="4">DUF2911 domain-containing protein</fullName>
    </recommendedName>
</protein>
<dbReference type="STRING" id="400055.SAMN04490243_2578"/>
<feature type="signal peptide" evidence="1">
    <location>
        <begin position="1"/>
        <end position="20"/>
    </location>
</feature>
<keyword evidence="3" id="KW-1185">Reference proteome</keyword>
<dbReference type="Pfam" id="PF11138">
    <property type="entry name" value="DUF2911"/>
    <property type="match status" value="1"/>
</dbReference>